<feature type="binding site" evidence="18">
    <location>
        <position position="185"/>
    </location>
    <ligand>
        <name>(6S)-NADPHX</name>
        <dbReference type="ChEBI" id="CHEBI:64076"/>
    </ligand>
</feature>
<dbReference type="EMBL" id="CP101988">
    <property type="protein sequence ID" value="UUI74778.1"/>
    <property type="molecule type" value="Genomic_DNA"/>
</dbReference>
<keyword evidence="5 18" id="KW-0479">Metal-binding</keyword>
<comment type="cofactor">
    <cofactor evidence="18 19">
        <name>K(+)</name>
        <dbReference type="ChEBI" id="CHEBI:29103"/>
    </cofactor>
    <text evidence="18 19">Binds 1 potassium ion per subunit.</text>
</comment>
<feature type="binding site" evidence="17">
    <location>
        <begin position="436"/>
        <end position="440"/>
    </location>
    <ligand>
        <name>AMP</name>
        <dbReference type="ChEBI" id="CHEBI:456215"/>
    </ligand>
</feature>
<feature type="binding site" evidence="17">
    <location>
        <position position="465"/>
    </location>
    <ligand>
        <name>AMP</name>
        <dbReference type="ChEBI" id="CHEBI:456215"/>
    </ligand>
</feature>
<evidence type="ECO:0000256" key="10">
    <source>
        <dbReference type="ARBA" id="ARBA00023027"/>
    </source>
</evidence>
<comment type="caution">
    <text evidence="18">Lacks conserved residue(s) required for the propagation of feature annotation.</text>
</comment>
<evidence type="ECO:0000256" key="4">
    <source>
        <dbReference type="ARBA" id="ARBA00009524"/>
    </source>
</evidence>
<feature type="binding site" evidence="18">
    <location>
        <position position="141"/>
    </location>
    <ligand>
        <name>K(+)</name>
        <dbReference type="ChEBI" id="CHEBI:29103"/>
    </ligand>
</feature>
<evidence type="ECO:0000256" key="11">
    <source>
        <dbReference type="ARBA" id="ARBA00023235"/>
    </source>
</evidence>
<keyword evidence="8 17" id="KW-0521">NADP</keyword>
<comment type="function">
    <text evidence="17">Catalyzes the dehydration of the S-form of NAD(P)HX at the expense of ADP, which is converted to AMP. Together with NAD(P)HX epimerase, which catalyzes the epimerization of the S- and R-forms, the enzyme allows the repair of both epimers of NAD(P)HX, a damaged form of NAD(P)H that is a result of enzymatic or heat-dependent hydration.</text>
</comment>
<evidence type="ECO:0000256" key="17">
    <source>
        <dbReference type="HAMAP-Rule" id="MF_01965"/>
    </source>
</evidence>
<evidence type="ECO:0000256" key="8">
    <source>
        <dbReference type="ARBA" id="ARBA00022857"/>
    </source>
</evidence>
<dbReference type="InterPro" id="IPR036652">
    <property type="entry name" value="YjeF_N_dom_sf"/>
</dbReference>
<comment type="catalytic activity">
    <reaction evidence="16 17 19">
        <text>(6S)-NADPHX + ADP = AMP + phosphate + NADPH + H(+)</text>
        <dbReference type="Rhea" id="RHEA:32235"/>
        <dbReference type="ChEBI" id="CHEBI:15378"/>
        <dbReference type="ChEBI" id="CHEBI:43474"/>
        <dbReference type="ChEBI" id="CHEBI:57783"/>
        <dbReference type="ChEBI" id="CHEBI:64076"/>
        <dbReference type="ChEBI" id="CHEBI:456215"/>
        <dbReference type="ChEBI" id="CHEBI:456216"/>
        <dbReference type="EC" id="4.2.1.136"/>
    </reaction>
</comment>
<comment type="similarity">
    <text evidence="3 19">In the N-terminal section; belongs to the NnrE/AIBP family.</text>
</comment>
<protein>
    <recommendedName>
        <fullName evidence="19">Bifunctional NAD(P)H-hydrate repair enzyme</fullName>
    </recommendedName>
    <alternativeName>
        <fullName evidence="19">Nicotinamide nucleotide repair protein</fullName>
    </alternativeName>
    <domain>
        <recommendedName>
            <fullName evidence="19">ADP-dependent (S)-NAD(P)H-hydrate dehydratase</fullName>
            <ecNumber evidence="19">4.2.1.136</ecNumber>
        </recommendedName>
        <alternativeName>
            <fullName evidence="19">ADP-dependent NAD(P)HX dehydratase</fullName>
        </alternativeName>
    </domain>
    <domain>
        <recommendedName>
            <fullName evidence="19">NAD(P)H-hydrate epimerase</fullName>
            <ecNumber evidence="19">5.1.99.6</ecNumber>
        </recommendedName>
    </domain>
</protein>
<feature type="binding site" evidence="18">
    <location>
        <begin position="145"/>
        <end position="151"/>
    </location>
    <ligand>
        <name>(6S)-NADPHX</name>
        <dbReference type="ChEBI" id="CHEBI:64076"/>
    </ligand>
</feature>
<dbReference type="RefSeq" id="WP_227570350.1">
    <property type="nucleotide sequence ID" value="NZ_CP101988.1"/>
</dbReference>
<comment type="similarity">
    <text evidence="4 19">In the C-terminal section; belongs to the NnrD/CARKD family.</text>
</comment>
<dbReference type="EC" id="5.1.99.6" evidence="19"/>
<evidence type="ECO:0000256" key="5">
    <source>
        <dbReference type="ARBA" id="ARBA00022723"/>
    </source>
</evidence>
<keyword evidence="12 17" id="KW-0456">Lyase</keyword>
<sequence length="533" mass="52810">MGVVILAYTAADVRAAEEPLLGAGLPLMDRAAHALATRVAVLLREQRGQVRGASVAVIAGSGSNGGDALHAGALLALRGVAVTAVLTSPRAHPGGLAALRAARGHVLPLADQEPEGEARDGAGVWAGEAVAAAYSADVILDGVLGIGATGAVRGPAGEVLTLLAELLADERAGGQVVSPVVVAVDTPSGIDVDTGAIPRADRPESVAARGPVLPADLTVTFGAAKAGLLLPPASRDTGRLEVVDIGLDLTGVRPAAARLESGDVAALWPVPPTDAHKYSRGVLGVVAGTPAYPGAAVLTVRAAIRSGVGMVRYQGSPGVSATVLSSCPEVVAGDGRVQAWTLGPGVDPDDGAQAERVHAALAAVLAQEQPAVVDAGALSLIPVRLAPWVVLTPHAGELAALLSAQGEDVDRAQVEAEPLRWARRAHELTAATVLLKGSTTVVVGAGGSVYAQADGPAWLATAGAGDVLAGLLGALLAGRAEDVVADPSLVAALAAAAALVHGRAAHRANPGGPVWATAVADAIPGTVAELLRA</sequence>
<evidence type="ECO:0000313" key="23">
    <source>
        <dbReference type="Proteomes" id="UP001316189"/>
    </source>
</evidence>
<evidence type="ECO:0000256" key="9">
    <source>
        <dbReference type="ARBA" id="ARBA00022958"/>
    </source>
</evidence>
<keyword evidence="7 17" id="KW-0067">ATP-binding</keyword>
<evidence type="ECO:0000256" key="1">
    <source>
        <dbReference type="ARBA" id="ARBA00000013"/>
    </source>
</evidence>
<evidence type="ECO:0000256" key="18">
    <source>
        <dbReference type="HAMAP-Rule" id="MF_01966"/>
    </source>
</evidence>
<dbReference type="PANTHER" id="PTHR12592">
    <property type="entry name" value="ATP-DEPENDENT (S)-NAD(P)H-HYDRATE DEHYDRATASE FAMILY MEMBER"/>
    <property type="match status" value="1"/>
</dbReference>
<evidence type="ECO:0000256" key="16">
    <source>
        <dbReference type="ARBA" id="ARBA00049209"/>
    </source>
</evidence>
<feature type="domain" description="YjeF C-terminal" evidence="20">
    <location>
        <begin position="260"/>
        <end position="530"/>
    </location>
</feature>
<keyword evidence="10 17" id="KW-0520">NAD</keyword>
<feature type="binding site" evidence="18">
    <location>
        <position position="188"/>
    </location>
    <ligand>
        <name>K(+)</name>
        <dbReference type="ChEBI" id="CHEBI:29103"/>
    </ligand>
</feature>
<evidence type="ECO:0000256" key="3">
    <source>
        <dbReference type="ARBA" id="ARBA00006001"/>
    </source>
</evidence>
<comment type="similarity">
    <text evidence="17">Belongs to the NnrD/CARKD family.</text>
</comment>
<comment type="similarity">
    <text evidence="18">Belongs to the NnrE/AIBP family.</text>
</comment>
<keyword evidence="9 18" id="KW-0630">Potassium</keyword>
<keyword evidence="13" id="KW-0511">Multifunctional enzyme</keyword>
<dbReference type="CDD" id="cd01171">
    <property type="entry name" value="YXKO-related"/>
    <property type="match status" value="1"/>
</dbReference>
<dbReference type="InterPro" id="IPR000631">
    <property type="entry name" value="CARKD"/>
</dbReference>
<reference evidence="22 23" key="1">
    <citation type="submission" date="2022-07" db="EMBL/GenBank/DDBJ databases">
        <title>Novel species in genus cellulomonas.</title>
        <authorList>
            <person name="Ye L."/>
        </authorList>
    </citation>
    <scope>NUCLEOTIDE SEQUENCE [LARGE SCALE GENOMIC DNA]</scope>
    <source>
        <strain evidence="23">zg-Y338</strain>
    </source>
</reference>
<dbReference type="Pfam" id="PF01256">
    <property type="entry name" value="Carb_kinase"/>
    <property type="match status" value="1"/>
</dbReference>
<evidence type="ECO:0000256" key="15">
    <source>
        <dbReference type="ARBA" id="ARBA00048238"/>
    </source>
</evidence>
<evidence type="ECO:0000256" key="19">
    <source>
        <dbReference type="PIRNR" id="PIRNR017184"/>
    </source>
</evidence>
<organism evidence="22 23">
    <name type="scientific">Cellulomonas chengniuliangii</name>
    <dbReference type="NCBI Taxonomy" id="2968084"/>
    <lineage>
        <taxon>Bacteria</taxon>
        <taxon>Bacillati</taxon>
        <taxon>Actinomycetota</taxon>
        <taxon>Actinomycetes</taxon>
        <taxon>Micrococcales</taxon>
        <taxon>Cellulomonadaceae</taxon>
        <taxon>Cellulomonas</taxon>
    </lineage>
</organism>
<dbReference type="InterPro" id="IPR030677">
    <property type="entry name" value="Nnr"/>
</dbReference>
<comment type="catalytic activity">
    <reaction evidence="2 18 19">
        <text>(6R)-NADPHX = (6S)-NADPHX</text>
        <dbReference type="Rhea" id="RHEA:32227"/>
        <dbReference type="ChEBI" id="CHEBI:64076"/>
        <dbReference type="ChEBI" id="CHEBI:64077"/>
        <dbReference type="EC" id="5.1.99.6"/>
    </reaction>
</comment>
<evidence type="ECO:0000256" key="2">
    <source>
        <dbReference type="ARBA" id="ARBA00000909"/>
    </source>
</evidence>
<comment type="catalytic activity">
    <reaction evidence="15 17 19">
        <text>(6S)-NADHX + ADP = AMP + phosphate + NADH + H(+)</text>
        <dbReference type="Rhea" id="RHEA:32223"/>
        <dbReference type="ChEBI" id="CHEBI:15378"/>
        <dbReference type="ChEBI" id="CHEBI:43474"/>
        <dbReference type="ChEBI" id="CHEBI:57945"/>
        <dbReference type="ChEBI" id="CHEBI:64074"/>
        <dbReference type="ChEBI" id="CHEBI:456215"/>
        <dbReference type="ChEBI" id="CHEBI:456216"/>
        <dbReference type="EC" id="4.2.1.136"/>
    </reaction>
</comment>
<dbReference type="PANTHER" id="PTHR12592:SF0">
    <property type="entry name" value="ATP-DEPENDENT (S)-NAD(P)H-HYDRATE DEHYDRATASE"/>
    <property type="match status" value="1"/>
</dbReference>
<dbReference type="InterPro" id="IPR017953">
    <property type="entry name" value="Carbohydrate_kinase_pred_CS"/>
</dbReference>
<keyword evidence="23" id="KW-1185">Reference proteome</keyword>
<feature type="binding site" evidence="18">
    <location>
        <position position="64"/>
    </location>
    <ligand>
        <name>K(+)</name>
        <dbReference type="ChEBI" id="CHEBI:29103"/>
    </ligand>
</feature>
<comment type="cofactor">
    <cofactor evidence="17">
        <name>Mg(2+)</name>
        <dbReference type="ChEBI" id="CHEBI:18420"/>
    </cofactor>
</comment>
<dbReference type="Pfam" id="PF03853">
    <property type="entry name" value="YjeF_N"/>
    <property type="match status" value="1"/>
</dbReference>
<dbReference type="SUPFAM" id="SSF53613">
    <property type="entry name" value="Ribokinase-like"/>
    <property type="match status" value="1"/>
</dbReference>
<dbReference type="InterPro" id="IPR004443">
    <property type="entry name" value="YjeF_N_dom"/>
</dbReference>
<evidence type="ECO:0000256" key="6">
    <source>
        <dbReference type="ARBA" id="ARBA00022741"/>
    </source>
</evidence>
<dbReference type="PROSITE" id="PS51385">
    <property type="entry name" value="YJEF_N"/>
    <property type="match status" value="1"/>
</dbReference>
<evidence type="ECO:0000259" key="21">
    <source>
        <dbReference type="PROSITE" id="PS51385"/>
    </source>
</evidence>
<keyword evidence="11 18" id="KW-0413">Isomerase</keyword>
<evidence type="ECO:0000256" key="7">
    <source>
        <dbReference type="ARBA" id="ARBA00022840"/>
    </source>
</evidence>
<feature type="binding site" evidence="17">
    <location>
        <position position="295"/>
    </location>
    <ligand>
        <name>(6S)-NADPHX</name>
        <dbReference type="ChEBI" id="CHEBI:64076"/>
    </ligand>
</feature>
<keyword evidence="6 17" id="KW-0547">Nucleotide-binding</keyword>
<dbReference type="HAMAP" id="MF_01965">
    <property type="entry name" value="NADHX_dehydratase"/>
    <property type="match status" value="1"/>
</dbReference>
<dbReference type="HAMAP" id="MF_01966">
    <property type="entry name" value="NADHX_epimerase"/>
    <property type="match status" value="1"/>
</dbReference>
<dbReference type="Gene3D" id="3.40.1190.20">
    <property type="match status" value="1"/>
</dbReference>
<dbReference type="Gene3D" id="3.40.50.10260">
    <property type="entry name" value="YjeF N-terminal domain"/>
    <property type="match status" value="1"/>
</dbReference>
<comment type="catalytic activity">
    <reaction evidence="1 18 19">
        <text>(6R)-NADHX = (6S)-NADHX</text>
        <dbReference type="Rhea" id="RHEA:32215"/>
        <dbReference type="ChEBI" id="CHEBI:64074"/>
        <dbReference type="ChEBI" id="CHEBI:64075"/>
        <dbReference type="EC" id="5.1.99.6"/>
    </reaction>
</comment>
<feature type="binding site" evidence="17">
    <location>
        <position position="394"/>
    </location>
    <ligand>
        <name>(6S)-NADPHX</name>
        <dbReference type="ChEBI" id="CHEBI:64076"/>
    </ligand>
</feature>
<dbReference type="PROSITE" id="PS01050">
    <property type="entry name" value="YJEF_C_2"/>
    <property type="match status" value="1"/>
</dbReference>
<comment type="function">
    <text evidence="18">Catalyzes the epimerization of the S- and R-forms of NAD(P)HX, a damaged form of NAD(P)H that is a result of enzymatic or heat-dependent hydration. This is a prerequisite for the S-specific NAD(P)H-hydrate dehydratase to allow the repair of both epimers of NAD(P)HX.</text>
</comment>
<feature type="binding site" evidence="17">
    <location>
        <position position="345"/>
    </location>
    <ligand>
        <name>(6S)-NADPHX</name>
        <dbReference type="ChEBI" id="CHEBI:64076"/>
    </ligand>
</feature>
<evidence type="ECO:0000259" key="20">
    <source>
        <dbReference type="PROSITE" id="PS51383"/>
    </source>
</evidence>
<feature type="domain" description="YjeF N-terminal" evidence="21">
    <location>
        <begin position="8"/>
        <end position="253"/>
    </location>
</feature>
<evidence type="ECO:0000256" key="12">
    <source>
        <dbReference type="ARBA" id="ARBA00023239"/>
    </source>
</evidence>
<gene>
    <name evidence="17" type="primary">nnrD</name>
    <name evidence="18" type="synonym">nnrE</name>
    <name evidence="22" type="ORF">NP064_13435</name>
</gene>
<dbReference type="PROSITE" id="PS51383">
    <property type="entry name" value="YJEF_C_3"/>
    <property type="match status" value="1"/>
</dbReference>
<dbReference type="Proteomes" id="UP001316189">
    <property type="component" value="Chromosome"/>
</dbReference>
<feature type="binding site" evidence="18">
    <location>
        <begin position="63"/>
        <end position="67"/>
    </location>
    <ligand>
        <name>(6S)-NADPHX</name>
        <dbReference type="ChEBI" id="CHEBI:64076"/>
    </ligand>
</feature>
<comment type="subunit">
    <text evidence="17">Homotetramer.</text>
</comment>
<proteinExistence type="inferred from homology"/>
<dbReference type="EC" id="4.2.1.136" evidence="19"/>
<evidence type="ECO:0000256" key="14">
    <source>
        <dbReference type="ARBA" id="ARBA00025153"/>
    </source>
</evidence>
<accession>A0ABY5KYL2</accession>
<dbReference type="InterPro" id="IPR029056">
    <property type="entry name" value="Ribokinase-like"/>
</dbReference>
<feature type="binding site" evidence="17">
    <location>
        <position position="466"/>
    </location>
    <ligand>
        <name>(6S)-NADPHX</name>
        <dbReference type="ChEBI" id="CHEBI:64076"/>
    </ligand>
</feature>
<dbReference type="PIRSF" id="PIRSF017184">
    <property type="entry name" value="Nnr"/>
    <property type="match status" value="1"/>
</dbReference>
<comment type="function">
    <text evidence="14 19">Bifunctional enzyme that catalyzes the epimerization of the S- and R-forms of NAD(P)HX and the dehydration of the S-form of NAD(P)HX at the expense of ADP, which is converted to AMP. This allows the repair of both epimers of NAD(P)HX, a damaged form of NAD(P)H that is a result of enzymatic or heat-dependent hydration.</text>
</comment>
<evidence type="ECO:0000313" key="22">
    <source>
        <dbReference type="EMBL" id="UUI74778.1"/>
    </source>
</evidence>
<dbReference type="SUPFAM" id="SSF64153">
    <property type="entry name" value="YjeF N-terminal domain-like"/>
    <property type="match status" value="1"/>
</dbReference>
<name>A0ABY5KYL2_9CELL</name>
<evidence type="ECO:0000256" key="13">
    <source>
        <dbReference type="ARBA" id="ARBA00023268"/>
    </source>
</evidence>